<dbReference type="InterPro" id="IPR027417">
    <property type="entry name" value="P-loop_NTPase"/>
</dbReference>
<feature type="binding site" evidence="1">
    <location>
        <position position="16"/>
    </location>
    <ligand>
        <name>Mg(2+)</name>
        <dbReference type="ChEBI" id="CHEBI:18420"/>
    </ligand>
</feature>
<dbReference type="Pfam" id="PF13500">
    <property type="entry name" value="AAA_26"/>
    <property type="match status" value="1"/>
</dbReference>
<keyword evidence="1" id="KW-0547">Nucleotide-binding</keyword>
<dbReference type="EC" id="6.3.3.3" evidence="1"/>
<comment type="similarity">
    <text evidence="1">Belongs to the dethiobiotin synthetase family.</text>
</comment>
<feature type="binding site" evidence="1">
    <location>
        <begin position="12"/>
        <end position="17"/>
    </location>
    <ligand>
        <name>ATP</name>
        <dbReference type="ChEBI" id="CHEBI:30616"/>
    </ligand>
</feature>
<dbReference type="Gene3D" id="3.40.50.300">
    <property type="entry name" value="P-loop containing nucleotide triphosphate hydrolases"/>
    <property type="match status" value="1"/>
</dbReference>
<reference evidence="3" key="1">
    <citation type="journal article" date="2019" name="Int. J. Syst. Evol. Microbiol.">
        <title>The Global Catalogue of Microorganisms (GCM) 10K type strain sequencing project: providing services to taxonomists for standard genome sequencing and annotation.</title>
        <authorList>
            <consortium name="The Broad Institute Genomics Platform"/>
            <consortium name="The Broad Institute Genome Sequencing Center for Infectious Disease"/>
            <person name="Wu L."/>
            <person name="Ma J."/>
        </authorList>
    </citation>
    <scope>NUCLEOTIDE SEQUENCE [LARGE SCALE GENOMIC DNA]</scope>
    <source>
        <strain evidence="3">JCM 14370</strain>
    </source>
</reference>
<evidence type="ECO:0000313" key="3">
    <source>
        <dbReference type="Proteomes" id="UP000632222"/>
    </source>
</evidence>
<comment type="cofactor">
    <cofactor evidence="1">
        <name>Mg(2+)</name>
        <dbReference type="ChEBI" id="CHEBI:18420"/>
    </cofactor>
</comment>
<organism evidence="2 3">
    <name type="scientific">Deinococcus roseus</name>
    <dbReference type="NCBI Taxonomy" id="392414"/>
    <lineage>
        <taxon>Bacteria</taxon>
        <taxon>Thermotogati</taxon>
        <taxon>Deinococcota</taxon>
        <taxon>Deinococci</taxon>
        <taxon>Deinococcales</taxon>
        <taxon>Deinococcaceae</taxon>
        <taxon>Deinococcus</taxon>
    </lineage>
</organism>
<feature type="active site" evidence="1">
    <location>
        <position position="32"/>
    </location>
</feature>
<gene>
    <name evidence="1" type="primary">bioD</name>
    <name evidence="2" type="ORF">GCM10008938_19110</name>
</gene>
<sequence>MKKAFVTGTGTGVGKTIVSAALCLHWKASYFKPIQTGLDSDTETVQRLTGAPAVPPRHHFPEPVSPHAAAKLAGAEIQLSDLQLPETNPLVVEGAGGVMVPINGQHLMLDVMAHFGLPVVVVASTQLGTINHTLLTLQALRHRNLQILGVVQVGEAEPTGTQAIEHYGSVPILFRLPLFSELTPASLTAFVETLHGF</sequence>
<feature type="binding site" evidence="1">
    <location>
        <position position="36"/>
    </location>
    <ligand>
        <name>substrate</name>
    </ligand>
</feature>
<dbReference type="RefSeq" id="WP_189002455.1">
    <property type="nucleotide sequence ID" value="NZ_BMOD01000005.1"/>
</dbReference>
<dbReference type="EMBL" id="BMOD01000005">
    <property type="protein sequence ID" value="GGJ33044.1"/>
    <property type="molecule type" value="Genomic_DNA"/>
</dbReference>
<keyword evidence="3" id="KW-1185">Reference proteome</keyword>
<protein>
    <recommendedName>
        <fullName evidence="1">ATP-dependent dethiobiotin synthetase BioD</fullName>
        <ecNumber evidence="1">6.3.3.3</ecNumber>
    </recommendedName>
    <alternativeName>
        <fullName evidence="1">DTB synthetase</fullName>
        <shortName evidence="1">DTBS</shortName>
    </alternativeName>
    <alternativeName>
        <fullName evidence="1">Dethiobiotin synthase</fullName>
    </alternativeName>
</protein>
<keyword evidence="1" id="KW-0460">Magnesium</keyword>
<evidence type="ECO:0000313" key="2">
    <source>
        <dbReference type="EMBL" id="GGJ33044.1"/>
    </source>
</evidence>
<comment type="subunit">
    <text evidence="1">Homodimer.</text>
</comment>
<name>A0ABQ2D2I3_9DEIO</name>
<proteinExistence type="inferred from homology"/>
<dbReference type="Proteomes" id="UP000632222">
    <property type="component" value="Unassembled WGS sequence"/>
</dbReference>
<comment type="function">
    <text evidence="1">Catalyzes a mechanistically unusual reaction, the ATP-dependent insertion of CO2 between the N7 and N8 nitrogen atoms of 7,8-diaminopelargonic acid (DAPA, also called 7,8-diammoniononanoate) to form a ureido ring.</text>
</comment>
<accession>A0ABQ2D2I3</accession>
<keyword evidence="1" id="KW-0963">Cytoplasm</keyword>
<evidence type="ECO:0000256" key="1">
    <source>
        <dbReference type="HAMAP-Rule" id="MF_00336"/>
    </source>
</evidence>
<keyword evidence="1" id="KW-0093">Biotin biosynthesis</keyword>
<dbReference type="PANTHER" id="PTHR43210:SF5">
    <property type="entry name" value="DETHIOBIOTIN SYNTHETASE"/>
    <property type="match status" value="1"/>
</dbReference>
<dbReference type="NCBIfam" id="TIGR00347">
    <property type="entry name" value="bioD"/>
    <property type="match status" value="1"/>
</dbReference>
<comment type="catalytic activity">
    <reaction evidence="1">
        <text>(7R,8S)-7,8-diammoniononanoate + CO2 + ATP = (4R,5S)-dethiobiotin + ADP + phosphate + 3 H(+)</text>
        <dbReference type="Rhea" id="RHEA:15805"/>
        <dbReference type="ChEBI" id="CHEBI:15378"/>
        <dbReference type="ChEBI" id="CHEBI:16526"/>
        <dbReference type="ChEBI" id="CHEBI:30616"/>
        <dbReference type="ChEBI" id="CHEBI:43474"/>
        <dbReference type="ChEBI" id="CHEBI:149469"/>
        <dbReference type="ChEBI" id="CHEBI:149473"/>
        <dbReference type="ChEBI" id="CHEBI:456216"/>
        <dbReference type="EC" id="6.3.3.3"/>
    </reaction>
</comment>
<feature type="binding site" evidence="1">
    <location>
        <begin position="93"/>
        <end position="96"/>
    </location>
    <ligand>
        <name>ATP</name>
        <dbReference type="ChEBI" id="CHEBI:30616"/>
    </ligand>
</feature>
<feature type="binding site" evidence="1">
    <location>
        <position position="93"/>
    </location>
    <ligand>
        <name>Mg(2+)</name>
        <dbReference type="ChEBI" id="CHEBI:18420"/>
    </ligand>
</feature>
<dbReference type="CDD" id="cd03109">
    <property type="entry name" value="DTBS"/>
    <property type="match status" value="1"/>
</dbReference>
<keyword evidence="1" id="KW-0436">Ligase</keyword>
<dbReference type="SUPFAM" id="SSF52540">
    <property type="entry name" value="P-loop containing nucleoside triphosphate hydrolases"/>
    <property type="match status" value="1"/>
</dbReference>
<comment type="pathway">
    <text evidence="1">Cofactor biosynthesis; biotin biosynthesis; biotin from 7,8-diaminononanoate: step 1/2.</text>
</comment>
<dbReference type="InterPro" id="IPR004472">
    <property type="entry name" value="DTB_synth_BioD"/>
</dbReference>
<keyword evidence="1" id="KW-0067">ATP-binding</keyword>
<comment type="subcellular location">
    <subcellularLocation>
        <location evidence="1">Cytoplasm</location>
    </subcellularLocation>
</comment>
<dbReference type="PIRSF" id="PIRSF006755">
    <property type="entry name" value="DTB_synth"/>
    <property type="match status" value="1"/>
</dbReference>
<keyword evidence="1" id="KW-0479">Metal-binding</keyword>
<feature type="binding site" evidence="1">
    <location>
        <position position="41"/>
    </location>
    <ligand>
        <name>ATP</name>
        <dbReference type="ChEBI" id="CHEBI:30616"/>
    </ligand>
</feature>
<feature type="binding site" evidence="1">
    <location>
        <position position="41"/>
    </location>
    <ligand>
        <name>Mg(2+)</name>
        <dbReference type="ChEBI" id="CHEBI:18420"/>
    </ligand>
</feature>
<dbReference type="PANTHER" id="PTHR43210">
    <property type="entry name" value="DETHIOBIOTIN SYNTHETASE"/>
    <property type="match status" value="1"/>
</dbReference>
<comment type="caution">
    <text evidence="1">Lacks conserved residue(s) required for the propagation of feature annotation.</text>
</comment>
<dbReference type="HAMAP" id="MF_00336">
    <property type="entry name" value="BioD"/>
    <property type="match status" value="1"/>
</dbReference>
<comment type="caution">
    <text evidence="2">The sequence shown here is derived from an EMBL/GenBank/DDBJ whole genome shotgun (WGS) entry which is preliminary data.</text>
</comment>